<accession>A0AAD9QTY2</accession>
<proteinExistence type="predicted"/>
<organism evidence="1 2">
    <name type="scientific">Acropora cervicornis</name>
    <name type="common">Staghorn coral</name>
    <dbReference type="NCBI Taxonomy" id="6130"/>
    <lineage>
        <taxon>Eukaryota</taxon>
        <taxon>Metazoa</taxon>
        <taxon>Cnidaria</taxon>
        <taxon>Anthozoa</taxon>
        <taxon>Hexacorallia</taxon>
        <taxon>Scleractinia</taxon>
        <taxon>Astrocoeniina</taxon>
        <taxon>Acroporidae</taxon>
        <taxon>Acropora</taxon>
    </lineage>
</organism>
<keyword evidence="2" id="KW-1185">Reference proteome</keyword>
<comment type="caution">
    <text evidence="1">The sequence shown here is derived from an EMBL/GenBank/DDBJ whole genome shotgun (WGS) entry which is preliminary data.</text>
</comment>
<evidence type="ECO:0000313" key="2">
    <source>
        <dbReference type="Proteomes" id="UP001249851"/>
    </source>
</evidence>
<name>A0AAD9QTY2_ACRCE</name>
<dbReference type="AlphaFoldDB" id="A0AAD9QTY2"/>
<sequence>MWRPFQEISLKESEAEVTSKMNNSSSKEDCEKETFAMTNRFPSLVHEIDAGGTAVAVHAKVTVFPSSTLWFSGLVVICGTSITENVSGNMCYPGKKNPKGSSKTEDTMTSTVFWEDSNEFVAVQCPIPSNVVFRVTLHRPAIIANKPLNHWFRITNSMTRDADLASFYSHNWSGWRRLKLRLLSHCKENKTIVFTTTLEGNVPE</sequence>
<reference evidence="1" key="1">
    <citation type="journal article" date="2023" name="G3 (Bethesda)">
        <title>Whole genome assembly and annotation of the endangered Caribbean coral Acropora cervicornis.</title>
        <authorList>
            <person name="Selwyn J.D."/>
            <person name="Vollmer S.V."/>
        </authorList>
    </citation>
    <scope>NUCLEOTIDE SEQUENCE</scope>
    <source>
        <strain evidence="1">K2</strain>
    </source>
</reference>
<evidence type="ECO:0000313" key="1">
    <source>
        <dbReference type="EMBL" id="KAK2567330.1"/>
    </source>
</evidence>
<gene>
    <name evidence="1" type="ORF">P5673_008124</name>
</gene>
<reference evidence="1" key="2">
    <citation type="journal article" date="2023" name="Science">
        <title>Genomic signatures of disease resistance in endangered staghorn corals.</title>
        <authorList>
            <person name="Vollmer S.V."/>
            <person name="Selwyn J.D."/>
            <person name="Despard B.A."/>
            <person name="Roesel C.L."/>
        </authorList>
    </citation>
    <scope>NUCLEOTIDE SEQUENCE</scope>
    <source>
        <strain evidence="1">K2</strain>
    </source>
</reference>
<dbReference type="Proteomes" id="UP001249851">
    <property type="component" value="Unassembled WGS sequence"/>
</dbReference>
<protein>
    <submittedName>
        <fullName evidence="1">Uncharacterized protein</fullName>
    </submittedName>
</protein>
<dbReference type="EMBL" id="JARQWQ010000014">
    <property type="protein sequence ID" value="KAK2567330.1"/>
    <property type="molecule type" value="Genomic_DNA"/>
</dbReference>